<protein>
    <recommendedName>
        <fullName evidence="2">RNase H type-1 domain-containing protein</fullName>
    </recommendedName>
</protein>
<organism evidence="1">
    <name type="scientific">Sesamum latifolium</name>
    <dbReference type="NCBI Taxonomy" id="2727402"/>
    <lineage>
        <taxon>Eukaryota</taxon>
        <taxon>Viridiplantae</taxon>
        <taxon>Streptophyta</taxon>
        <taxon>Embryophyta</taxon>
        <taxon>Tracheophyta</taxon>
        <taxon>Spermatophyta</taxon>
        <taxon>Magnoliopsida</taxon>
        <taxon>eudicotyledons</taxon>
        <taxon>Gunneridae</taxon>
        <taxon>Pentapetalae</taxon>
        <taxon>asterids</taxon>
        <taxon>lamiids</taxon>
        <taxon>Lamiales</taxon>
        <taxon>Pedaliaceae</taxon>
        <taxon>Sesamum</taxon>
    </lineage>
</organism>
<sequence>MTRPDASGPLVKWVVELGEHDIKYQGRIAVKAQVLADFIVEFAEEQAQEKAGAWLLHVDGSSNANNGGARILLQGQNEVELEVAATLAFAATNNEA</sequence>
<proteinExistence type="predicted"/>
<gene>
    <name evidence="1" type="ORF">Slati_2502900</name>
</gene>
<dbReference type="PANTHER" id="PTHR48475:SF2">
    <property type="entry name" value="RIBONUCLEASE H"/>
    <property type="match status" value="1"/>
</dbReference>
<evidence type="ECO:0000313" key="1">
    <source>
        <dbReference type="EMBL" id="KAL0440199.1"/>
    </source>
</evidence>
<dbReference type="PANTHER" id="PTHR48475">
    <property type="entry name" value="RIBONUCLEASE H"/>
    <property type="match status" value="1"/>
</dbReference>
<reference evidence="1" key="2">
    <citation type="journal article" date="2024" name="Plant">
        <title>Genomic evolution and insights into agronomic trait innovations of Sesamum species.</title>
        <authorList>
            <person name="Miao H."/>
            <person name="Wang L."/>
            <person name="Qu L."/>
            <person name="Liu H."/>
            <person name="Sun Y."/>
            <person name="Le M."/>
            <person name="Wang Q."/>
            <person name="Wei S."/>
            <person name="Zheng Y."/>
            <person name="Lin W."/>
            <person name="Duan Y."/>
            <person name="Cao H."/>
            <person name="Xiong S."/>
            <person name="Wang X."/>
            <person name="Wei L."/>
            <person name="Li C."/>
            <person name="Ma Q."/>
            <person name="Ju M."/>
            <person name="Zhao R."/>
            <person name="Li G."/>
            <person name="Mu C."/>
            <person name="Tian Q."/>
            <person name="Mei H."/>
            <person name="Zhang T."/>
            <person name="Gao T."/>
            <person name="Zhang H."/>
        </authorList>
    </citation>
    <scope>NUCLEOTIDE SEQUENCE</scope>
    <source>
        <strain evidence="1">KEN1</strain>
    </source>
</reference>
<dbReference type="AlphaFoldDB" id="A0AAW2WEJ4"/>
<comment type="caution">
    <text evidence="1">The sequence shown here is derived from an EMBL/GenBank/DDBJ whole genome shotgun (WGS) entry which is preliminary data.</text>
</comment>
<evidence type="ECO:0008006" key="2">
    <source>
        <dbReference type="Google" id="ProtNLM"/>
    </source>
</evidence>
<reference evidence="1" key="1">
    <citation type="submission" date="2020-06" db="EMBL/GenBank/DDBJ databases">
        <authorList>
            <person name="Li T."/>
            <person name="Hu X."/>
            <person name="Zhang T."/>
            <person name="Song X."/>
            <person name="Zhang H."/>
            <person name="Dai N."/>
            <person name="Sheng W."/>
            <person name="Hou X."/>
            <person name="Wei L."/>
        </authorList>
    </citation>
    <scope>NUCLEOTIDE SEQUENCE</scope>
    <source>
        <strain evidence="1">KEN1</strain>
        <tissue evidence="1">Leaf</tissue>
    </source>
</reference>
<dbReference type="EMBL" id="JACGWN010000008">
    <property type="protein sequence ID" value="KAL0440199.1"/>
    <property type="molecule type" value="Genomic_DNA"/>
</dbReference>
<accession>A0AAW2WEJ4</accession>
<name>A0AAW2WEJ4_9LAMI</name>